<proteinExistence type="inferred from homology"/>
<keyword evidence="3" id="KW-0175">Coiled coil</keyword>
<dbReference type="CDD" id="cd01359">
    <property type="entry name" value="Argininosuccinate_lyase"/>
    <property type="match status" value="1"/>
</dbReference>
<dbReference type="Gene3D" id="1.10.275.10">
    <property type="entry name" value="Fumarase/aspartase (N-terminal domain)"/>
    <property type="match status" value="1"/>
</dbReference>
<keyword evidence="6" id="KW-1185">Reference proteome</keyword>
<dbReference type="InterPro" id="IPR000362">
    <property type="entry name" value="Fumarate_lyase_fam"/>
</dbReference>
<dbReference type="InterPro" id="IPR008948">
    <property type="entry name" value="L-Aspartase-like"/>
</dbReference>
<dbReference type="STRING" id="1160895.CM19_07670"/>
<keyword evidence="1 5" id="KW-0456">Lyase</keyword>
<comment type="subcellular location">
    <subcellularLocation>
        <location evidence="1">Cytoplasm</location>
    </subcellularLocation>
</comment>
<dbReference type="PANTHER" id="PTHR43814">
    <property type="entry name" value="ARGININOSUCCINATE LYASE"/>
    <property type="match status" value="1"/>
</dbReference>
<comment type="similarity">
    <text evidence="1">Belongs to the lyase 1 family. Argininosuccinate lyase subfamily.</text>
</comment>
<evidence type="ECO:0000313" key="5">
    <source>
        <dbReference type="EMBL" id="EZQ04852.1"/>
    </source>
</evidence>
<gene>
    <name evidence="1" type="primary">argH</name>
    <name evidence="5" type="ORF">CM19_07670</name>
</gene>
<dbReference type="HAMAP" id="MF_00006">
    <property type="entry name" value="Arg_succ_lyase"/>
    <property type="match status" value="1"/>
</dbReference>
<dbReference type="AlphaFoldDB" id="A0A031LLC2"/>
<dbReference type="OrthoDB" id="27337at2157"/>
<evidence type="ECO:0000256" key="2">
    <source>
        <dbReference type="NCBIfam" id="TIGR00838"/>
    </source>
</evidence>
<dbReference type="EMBL" id="JFZT01000044">
    <property type="protein sequence ID" value="EZQ04852.1"/>
    <property type="molecule type" value="Genomic_DNA"/>
</dbReference>
<dbReference type="Proteomes" id="UP000024332">
    <property type="component" value="Unassembled WGS sequence"/>
</dbReference>
<name>A0A031LLC2_9CREN</name>
<dbReference type="GO" id="GO:0005829">
    <property type="term" value="C:cytosol"/>
    <property type="evidence" value="ECO:0007669"/>
    <property type="project" value="TreeGrafter"/>
</dbReference>
<evidence type="ECO:0000313" key="6">
    <source>
        <dbReference type="Proteomes" id="UP000024332"/>
    </source>
</evidence>
<dbReference type="Gene3D" id="1.20.200.10">
    <property type="entry name" value="Fumarase/aspartase (Central domain)"/>
    <property type="match status" value="1"/>
</dbReference>
<dbReference type="GO" id="GO:0042450">
    <property type="term" value="P:L-arginine biosynthetic process via ornithine"/>
    <property type="evidence" value="ECO:0007669"/>
    <property type="project" value="UniProtKB-UniRule"/>
</dbReference>
<dbReference type="InterPro" id="IPR024083">
    <property type="entry name" value="Fumarase/histidase_N"/>
</dbReference>
<keyword evidence="1" id="KW-0028">Amino-acid biosynthesis</keyword>
<dbReference type="Gene3D" id="1.10.40.30">
    <property type="entry name" value="Fumarase/aspartase (C-terminal domain)"/>
    <property type="match status" value="1"/>
</dbReference>
<feature type="domain" description="Fumarate lyase N-terminal" evidence="4">
    <location>
        <begin position="17"/>
        <end position="289"/>
    </location>
</feature>
<accession>A0A031LLC2</accession>
<dbReference type="SUPFAM" id="SSF48557">
    <property type="entry name" value="L-aspartase-like"/>
    <property type="match status" value="1"/>
</dbReference>
<organism evidence="5 6">
    <name type="scientific">Candidatus Acidianus copahuensis</name>
    <dbReference type="NCBI Taxonomy" id="1160895"/>
    <lineage>
        <taxon>Archaea</taxon>
        <taxon>Thermoproteota</taxon>
        <taxon>Thermoprotei</taxon>
        <taxon>Sulfolobales</taxon>
        <taxon>Sulfolobaceae</taxon>
        <taxon>Acidianus</taxon>
    </lineage>
</organism>
<feature type="coiled-coil region" evidence="3">
    <location>
        <begin position="106"/>
        <end position="133"/>
    </location>
</feature>
<dbReference type="PRINTS" id="PR00145">
    <property type="entry name" value="ARGSUCLYASE"/>
</dbReference>
<dbReference type="InterPro" id="IPR022761">
    <property type="entry name" value="Fumarate_lyase_N"/>
</dbReference>
<evidence type="ECO:0000256" key="1">
    <source>
        <dbReference type="HAMAP-Rule" id="MF_00006"/>
    </source>
</evidence>
<comment type="pathway">
    <text evidence="1">Amino-acid biosynthesis; L-arginine biosynthesis; L-arginine from L-ornithine and carbamoyl phosphate: step 3/3.</text>
</comment>
<comment type="caution">
    <text evidence="5">The sequence shown here is derived from an EMBL/GenBank/DDBJ whole genome shotgun (WGS) entry which is preliminary data.</text>
</comment>
<dbReference type="PRINTS" id="PR00149">
    <property type="entry name" value="FUMRATELYASE"/>
</dbReference>
<dbReference type="EC" id="4.3.2.1" evidence="1 2"/>
<dbReference type="InterPro" id="IPR009049">
    <property type="entry name" value="Argininosuccinate_lyase"/>
</dbReference>
<evidence type="ECO:0000256" key="3">
    <source>
        <dbReference type="SAM" id="Coils"/>
    </source>
</evidence>
<sequence>MLYRKWGSSEDEVVKYTSSVLSDKEIMDEVKLTMKVHVIELYLDKVISKETCKNVISVINSFKEIGEEYEDVHEALEDYIIKKVGKDGDWIGLGRSRNDHVATALRVKARNELLDLLDEINKAREKILEVAESSTDIIFPTFTHLQPAQPSTLAHYLLYLEEELSSRWKSIFSSLKLVNRSPLGSGAIVGTNFKLNREREAELLGFDEVIVNTISATSSRGDLISAVLEVCNLDLALSRFAEDMVFLSSKFVDLLELPDSHVSTSSLMPQKRNPVTMEILRAKAGECLGNVISLSTIYKGLPSGYDLDIQEMNPHYWIPIIEAKRNIEVIHSLIQGLKVKSSIKDETVLATDEAELLSMKGVPYREAYFDISTRVRQGSFKPSENFESSIRNKAVIGSPNPEILKRDLKDYRERLERDKRILKEYKDEIFSKLAQLRALEDDMQEG</sequence>
<keyword evidence="1" id="KW-0963">Cytoplasm</keyword>
<dbReference type="GO" id="GO:0004056">
    <property type="term" value="F:argininosuccinate lyase activity"/>
    <property type="evidence" value="ECO:0007669"/>
    <property type="project" value="UniProtKB-UniRule"/>
</dbReference>
<dbReference type="Pfam" id="PF00206">
    <property type="entry name" value="Lyase_1"/>
    <property type="match status" value="1"/>
</dbReference>
<protein>
    <recommendedName>
        <fullName evidence="1 2">Argininosuccinate lyase</fullName>
        <shortName evidence="1">ASAL</shortName>
        <ecNumber evidence="1 2">4.3.2.1</ecNumber>
    </recommendedName>
    <alternativeName>
        <fullName evidence="1">Arginosuccinase</fullName>
    </alternativeName>
</protein>
<dbReference type="NCBIfam" id="TIGR00838">
    <property type="entry name" value="argH"/>
    <property type="match status" value="1"/>
</dbReference>
<dbReference type="UniPathway" id="UPA00068">
    <property type="reaction ID" value="UER00114"/>
</dbReference>
<dbReference type="RefSeq" id="WP_048099775.1">
    <property type="nucleotide sequence ID" value="NZ_JFZT01000044.1"/>
</dbReference>
<comment type="catalytic activity">
    <reaction evidence="1">
        <text>2-(N(omega)-L-arginino)succinate = fumarate + L-arginine</text>
        <dbReference type="Rhea" id="RHEA:24020"/>
        <dbReference type="ChEBI" id="CHEBI:29806"/>
        <dbReference type="ChEBI" id="CHEBI:32682"/>
        <dbReference type="ChEBI" id="CHEBI:57472"/>
        <dbReference type="EC" id="4.3.2.1"/>
    </reaction>
</comment>
<keyword evidence="1" id="KW-0055">Arginine biosynthesis</keyword>
<evidence type="ECO:0000259" key="4">
    <source>
        <dbReference type="Pfam" id="PF00206"/>
    </source>
</evidence>
<reference evidence="5 6" key="1">
    <citation type="submission" date="2014-03" db="EMBL/GenBank/DDBJ databases">
        <title>Draft genome sequence of the novel thermoacidophilic archaea Acidianus copahuensis ALE1 strain, isolated from Copahue volcanic area in Neuquen Argentina.</title>
        <authorList>
            <person name="Urbieta M.S."/>
            <person name="Rascovan N."/>
            <person name="Castro C."/>
            <person name="Revale S."/>
            <person name="Giaveno M.A."/>
            <person name="Vazquez M.P."/>
            <person name="Donati E.R."/>
        </authorList>
    </citation>
    <scope>NUCLEOTIDE SEQUENCE [LARGE SCALE GENOMIC DNA]</scope>
    <source>
        <strain evidence="5 6">ALE1</strain>
    </source>
</reference>
<dbReference type="PANTHER" id="PTHR43814:SF1">
    <property type="entry name" value="ARGININOSUCCINATE LYASE"/>
    <property type="match status" value="1"/>
</dbReference>
<feature type="coiled-coil region" evidence="3">
    <location>
        <begin position="408"/>
        <end position="442"/>
    </location>
</feature>